<evidence type="ECO:0000256" key="6">
    <source>
        <dbReference type="ARBA" id="ARBA00022927"/>
    </source>
</evidence>
<evidence type="ECO:0000313" key="10">
    <source>
        <dbReference type="EMBL" id="CAF3680081.1"/>
    </source>
</evidence>
<evidence type="ECO:0000313" key="9">
    <source>
        <dbReference type="EMBL" id="CAF0896920.1"/>
    </source>
</evidence>
<comment type="similarity">
    <text evidence="3">Belongs to the exportin family.</text>
</comment>
<dbReference type="EMBL" id="CAJNOQ010001465">
    <property type="protein sequence ID" value="CAF0896920.1"/>
    <property type="molecule type" value="Genomic_DNA"/>
</dbReference>
<dbReference type="Proteomes" id="UP000663829">
    <property type="component" value="Unassembled WGS sequence"/>
</dbReference>
<dbReference type="EMBL" id="CAJOBC010001465">
    <property type="protein sequence ID" value="CAF3680081.1"/>
    <property type="molecule type" value="Genomic_DNA"/>
</dbReference>
<dbReference type="GO" id="GO:0031267">
    <property type="term" value="F:small GTPase binding"/>
    <property type="evidence" value="ECO:0007669"/>
    <property type="project" value="InterPro"/>
</dbReference>
<evidence type="ECO:0000313" key="11">
    <source>
        <dbReference type="Proteomes" id="UP000663829"/>
    </source>
</evidence>
<evidence type="ECO:0000256" key="5">
    <source>
        <dbReference type="ARBA" id="ARBA00022490"/>
    </source>
</evidence>
<keyword evidence="7" id="KW-0539">Nucleus</keyword>
<evidence type="ECO:0000256" key="3">
    <source>
        <dbReference type="ARBA" id="ARBA00009466"/>
    </source>
</evidence>
<dbReference type="SUPFAM" id="SSF48371">
    <property type="entry name" value="ARM repeat"/>
    <property type="match status" value="1"/>
</dbReference>
<protein>
    <recommendedName>
        <fullName evidence="8">Importin N-terminal domain-containing protein</fullName>
    </recommendedName>
</protein>
<dbReference type="GO" id="GO:0005634">
    <property type="term" value="C:nucleus"/>
    <property type="evidence" value="ECO:0007669"/>
    <property type="project" value="UniProtKB-SubCell"/>
</dbReference>
<dbReference type="GO" id="GO:0005049">
    <property type="term" value="F:nuclear export signal receptor activity"/>
    <property type="evidence" value="ECO:0007669"/>
    <property type="project" value="InterPro"/>
</dbReference>
<comment type="subcellular location">
    <subcellularLocation>
        <location evidence="2">Cytoplasm</location>
    </subcellularLocation>
    <subcellularLocation>
        <location evidence="1">Nucleus</location>
    </subcellularLocation>
</comment>
<dbReference type="Pfam" id="PF08389">
    <property type="entry name" value="Xpo1"/>
    <property type="match status" value="1"/>
</dbReference>
<dbReference type="Pfam" id="PF03810">
    <property type="entry name" value="IBN_N"/>
    <property type="match status" value="1"/>
</dbReference>
<name>A0A813ZDX9_9BILA</name>
<dbReference type="Gene3D" id="1.25.10.10">
    <property type="entry name" value="Leucine-rich Repeat Variant"/>
    <property type="match status" value="1"/>
</dbReference>
<organism evidence="9 11">
    <name type="scientific">Didymodactylos carnosus</name>
    <dbReference type="NCBI Taxonomy" id="1234261"/>
    <lineage>
        <taxon>Eukaryota</taxon>
        <taxon>Metazoa</taxon>
        <taxon>Spiralia</taxon>
        <taxon>Gnathifera</taxon>
        <taxon>Rotifera</taxon>
        <taxon>Eurotatoria</taxon>
        <taxon>Bdelloidea</taxon>
        <taxon>Philodinida</taxon>
        <taxon>Philodinidae</taxon>
        <taxon>Didymodactylos</taxon>
    </lineage>
</organism>
<dbReference type="GO" id="GO:0006611">
    <property type="term" value="P:protein export from nucleus"/>
    <property type="evidence" value="ECO:0007669"/>
    <property type="project" value="InterPro"/>
</dbReference>
<dbReference type="InterPro" id="IPR013598">
    <property type="entry name" value="Exportin-1/Importin-b-like"/>
</dbReference>
<dbReference type="Proteomes" id="UP000681722">
    <property type="component" value="Unassembled WGS sequence"/>
</dbReference>
<keyword evidence="5" id="KW-0963">Cytoplasm</keyword>
<comment type="caution">
    <text evidence="9">The sequence shown here is derived from an EMBL/GenBank/DDBJ whole genome shotgun (WGS) entry which is preliminary data.</text>
</comment>
<dbReference type="OrthoDB" id="10261013at2759"/>
<dbReference type="PANTHER" id="PTHR21452:SF4">
    <property type="entry name" value="EXPORTIN-6"/>
    <property type="match status" value="1"/>
</dbReference>
<evidence type="ECO:0000256" key="2">
    <source>
        <dbReference type="ARBA" id="ARBA00004496"/>
    </source>
</evidence>
<evidence type="ECO:0000259" key="8">
    <source>
        <dbReference type="PROSITE" id="PS50166"/>
    </source>
</evidence>
<sequence length="360" mass="42946">MSSEQMLQILENCVNEFYDSKTSHERKNYLHLQLNEFLNGVQTWKICLESLRSIKNPLLTYYLLQTFEQLIKYRWNTNEHISMDEQILIRDTLIYYLIDSFSSMVSYIRNKIMSLIVQIARKDCPRYWPNFFTTILHFINEKSSLIGLCLLTTVFEELPLNKEDISIEHYHELIKCLNQQIPYIIDILKSFLKKLMNILPTHDSNNEKSLDSNSYLILRQIFLCMDRLFNWLPASLTNNIDLDLLDSIFDYVRLGLRSTTINEQYMDISLLSMNCIQELLVKQRGTNEFEDKLLKLFEQIFSLTDTILNQNNLVQIDERYLTKLTELIRLLFNIHLQRVEINQNFPLCLTLLYRYTVQQV</sequence>
<feature type="domain" description="Importin N-terminal" evidence="8">
    <location>
        <begin position="66"/>
        <end position="99"/>
    </location>
</feature>
<reference evidence="9" key="1">
    <citation type="submission" date="2021-02" db="EMBL/GenBank/DDBJ databases">
        <authorList>
            <person name="Nowell W R."/>
        </authorList>
    </citation>
    <scope>NUCLEOTIDE SEQUENCE</scope>
</reference>
<proteinExistence type="inferred from homology"/>
<keyword evidence="4" id="KW-0813">Transport</keyword>
<dbReference type="InterPro" id="IPR001494">
    <property type="entry name" value="Importin-beta_N"/>
</dbReference>
<dbReference type="InterPro" id="IPR040016">
    <property type="entry name" value="XPO6"/>
</dbReference>
<dbReference type="GO" id="GO:0005737">
    <property type="term" value="C:cytoplasm"/>
    <property type="evidence" value="ECO:0007669"/>
    <property type="project" value="UniProtKB-SubCell"/>
</dbReference>
<keyword evidence="11" id="KW-1185">Reference proteome</keyword>
<dbReference type="InterPro" id="IPR011989">
    <property type="entry name" value="ARM-like"/>
</dbReference>
<gene>
    <name evidence="9" type="ORF">GPM918_LOCUS8426</name>
    <name evidence="10" type="ORF">SRO942_LOCUS8426</name>
</gene>
<dbReference type="AlphaFoldDB" id="A0A813ZDX9"/>
<dbReference type="PROSITE" id="PS50166">
    <property type="entry name" value="IMPORTIN_B_NT"/>
    <property type="match status" value="1"/>
</dbReference>
<keyword evidence="6" id="KW-0653">Protein transport</keyword>
<accession>A0A813ZDX9</accession>
<evidence type="ECO:0000256" key="1">
    <source>
        <dbReference type="ARBA" id="ARBA00004123"/>
    </source>
</evidence>
<dbReference type="InterPro" id="IPR016024">
    <property type="entry name" value="ARM-type_fold"/>
</dbReference>
<evidence type="ECO:0000256" key="7">
    <source>
        <dbReference type="ARBA" id="ARBA00023242"/>
    </source>
</evidence>
<evidence type="ECO:0000256" key="4">
    <source>
        <dbReference type="ARBA" id="ARBA00022448"/>
    </source>
</evidence>
<dbReference type="PANTHER" id="PTHR21452">
    <property type="entry name" value="EXPORTIN-6"/>
    <property type="match status" value="1"/>
</dbReference>